<dbReference type="EMBL" id="CP012176">
    <property type="protein sequence ID" value="AKV82681.1"/>
    <property type="molecule type" value="Genomic_DNA"/>
</dbReference>
<dbReference type="EMBL" id="CP012173">
    <property type="protein sequence ID" value="AKV75938.1"/>
    <property type="molecule type" value="Genomic_DNA"/>
</dbReference>
<reference evidence="1 7" key="1">
    <citation type="journal article" date="2014" name="J. Bacteriol.">
        <title>Role of an Archaeal PitA Transporter in the Copper and Arsenic Resistance of Metallosphaera sedula, an Extreme Thermoacidophile.</title>
        <authorList>
            <person name="McCarthy S."/>
            <person name="Ai C."/>
            <person name="Wheaton G."/>
            <person name="Tevatia R."/>
            <person name="Eckrich V."/>
            <person name="Kelly R."/>
            <person name="Blum P."/>
        </authorList>
    </citation>
    <scope>NUCLEOTIDE SEQUENCE [LARGE SCALE GENOMIC DNA]</scope>
    <source>
        <strain evidence="1 7">CuR1</strain>
    </source>
</reference>
<protein>
    <submittedName>
        <fullName evidence="1">Uncharacterized protein</fullName>
    </submittedName>
</protein>
<evidence type="ECO:0000313" key="9">
    <source>
        <dbReference type="Proteomes" id="UP000061362"/>
    </source>
</evidence>
<dbReference type="EMBL" id="CP012175">
    <property type="protein sequence ID" value="AKV80434.1"/>
    <property type="molecule type" value="Genomic_DNA"/>
</dbReference>
<dbReference type="OMA" id="HYLVEVN"/>
<dbReference type="PATRIC" id="fig|43687.5.peg.594"/>
<evidence type="ECO:0000313" key="6">
    <source>
        <dbReference type="EMBL" id="AKV82681.1"/>
    </source>
</evidence>
<evidence type="ECO:0000313" key="5">
    <source>
        <dbReference type="EMBL" id="AKV80434.1"/>
    </source>
</evidence>
<evidence type="ECO:0000313" key="10">
    <source>
        <dbReference type="Proteomes" id="UP000062398"/>
    </source>
</evidence>
<dbReference type="Proteomes" id="UP000068832">
    <property type="component" value="Chromosome"/>
</dbReference>
<dbReference type="Proteomes" id="UP000061362">
    <property type="component" value="Chromosome"/>
</dbReference>
<dbReference type="Proteomes" id="UP000062398">
    <property type="component" value="Chromosome"/>
</dbReference>
<sequence precursor="true">MNRNIVIGIIAVVVIALAGLLAFQELHRAPSNLASASSEPTLPTQSQISQGIAGNWKIISMGEINSSQLLSGMYPNALSLYQEYVELAGSNSTVISISIVAYSGQPNSTTSLPHAVVGHYLVEVNATGNVSPTIQESFLALAKADLTGGNGTKLSVPSFMYPSTSSLPLVEFAVSNLTSQQGNFTQYSAYYLGTTSTSGESLGVDILHGPNSTALYNYLYSTTLIPSNGSIKGSSLAVNGSLNGIKYFNLSVNGTFGQTFYYVGLKGEYVILVQAQPSQNFQAFEYIVDRL</sequence>
<evidence type="ECO:0000313" key="11">
    <source>
        <dbReference type="Proteomes" id="UP000062475"/>
    </source>
</evidence>
<proteinExistence type="predicted"/>
<dbReference type="Proteomes" id="UP000056255">
    <property type="component" value="Chromosome"/>
</dbReference>
<evidence type="ECO:0000313" key="12">
    <source>
        <dbReference type="Proteomes" id="UP000068832"/>
    </source>
</evidence>
<evidence type="ECO:0000313" key="4">
    <source>
        <dbReference type="EMBL" id="AKV78189.1"/>
    </source>
</evidence>
<evidence type="ECO:0000313" key="1">
    <source>
        <dbReference type="EMBL" id="AIM26742.1"/>
    </source>
</evidence>
<organism evidence="1 7">
    <name type="scientific">Metallosphaera sedula</name>
    <dbReference type="NCBI Taxonomy" id="43687"/>
    <lineage>
        <taxon>Archaea</taxon>
        <taxon>Thermoproteota</taxon>
        <taxon>Thermoprotei</taxon>
        <taxon>Sulfolobales</taxon>
        <taxon>Sulfolobaceae</taxon>
        <taxon>Metallosphaera</taxon>
    </lineage>
</organism>
<accession>A0A088E4P7</accession>
<evidence type="ECO:0000313" key="7">
    <source>
        <dbReference type="Proteomes" id="UP000029084"/>
    </source>
</evidence>
<gene>
    <name evidence="1" type="ORF">HA72_0580</name>
    <name evidence="2" type="ORF">MsedA_0592</name>
    <name evidence="3" type="ORF">MsedB_0592</name>
    <name evidence="4" type="ORF">MsedC_0591</name>
    <name evidence="5" type="ORF">MsedD_0592</name>
    <name evidence="6" type="ORF">MsedE_0592</name>
</gene>
<dbReference type="Proteomes" id="UP000062475">
    <property type="component" value="Chromosome"/>
</dbReference>
<evidence type="ECO:0000313" key="8">
    <source>
        <dbReference type="Proteomes" id="UP000056255"/>
    </source>
</evidence>
<dbReference type="EMBL" id="CP008822">
    <property type="protein sequence ID" value="AIM26742.1"/>
    <property type="molecule type" value="Genomic_DNA"/>
</dbReference>
<dbReference type="Proteomes" id="UP000029084">
    <property type="component" value="Chromosome"/>
</dbReference>
<evidence type="ECO:0000313" key="2">
    <source>
        <dbReference type="EMBL" id="AKV73698.1"/>
    </source>
</evidence>
<dbReference type="RefSeq" id="WP_012020542.1">
    <property type="nucleotide sequence ID" value="NZ_AP019770.1"/>
</dbReference>
<evidence type="ECO:0000313" key="3">
    <source>
        <dbReference type="EMBL" id="AKV75938.1"/>
    </source>
</evidence>
<dbReference type="GeneID" id="91755030"/>
<dbReference type="EMBL" id="CP012172">
    <property type="protein sequence ID" value="AKV73698.1"/>
    <property type="molecule type" value="Genomic_DNA"/>
</dbReference>
<reference evidence="6 8" key="3">
    <citation type="submission" date="2015-07" db="EMBL/GenBank/DDBJ databases">
        <title>Physiological, transcriptional responses and genome re-sequencing of acid resistant extremely thermoacidophilic Metallosphaera sedula SARC-M1.</title>
        <authorList>
            <person name="Ai C."/>
            <person name="McCarthy S."/>
            <person name="Eckrich V."/>
            <person name="Rudrappa D."/>
            <person name="Qiu G."/>
            <person name="Blum P."/>
        </authorList>
    </citation>
    <scope>NUCLEOTIDE SEQUENCE [LARGE SCALE GENOMIC DNA]</scope>
    <source>
        <strain evidence="6 8">SARC-M1</strain>
    </source>
</reference>
<name>A0A088E4P7_9CREN</name>
<dbReference type="AlphaFoldDB" id="A0A088E4P7"/>
<dbReference type="OrthoDB" id="34514at2157"/>
<dbReference type="EMBL" id="CP012174">
    <property type="protein sequence ID" value="AKV78189.1"/>
    <property type="molecule type" value="Genomic_DNA"/>
</dbReference>
<reference evidence="9 10" key="2">
    <citation type="journal article" date="2015" name="Genome Announc.">
        <title>Complete Genome Sequences of Evolved Arsenate-Resistant Metallosphaera sedula Strains.</title>
        <authorList>
            <person name="Ai C."/>
            <person name="McCarthy S."/>
            <person name="Schackwitz W."/>
            <person name="Martin J."/>
            <person name="Lipzen A."/>
            <person name="Blum P."/>
        </authorList>
    </citation>
    <scope>NUCLEOTIDE SEQUENCE [LARGE SCALE GENOMIC DNA]</scope>
    <source>
        <strain evidence="4 10">ARS120-1</strain>
        <strain evidence="5 9">ARS120-2</strain>
        <strain evidence="2 12">ARS50-1</strain>
        <strain evidence="3 11">ARS50-2</strain>
    </source>
</reference>